<comment type="caution">
    <text evidence="2">The sequence shown here is derived from an EMBL/GenBank/DDBJ whole genome shotgun (WGS) entry which is preliminary data.</text>
</comment>
<evidence type="ECO:0000256" key="1">
    <source>
        <dbReference type="SAM" id="SignalP"/>
    </source>
</evidence>
<sequence length="131" mass="13474">MKTKLITIGVVFFGTFAAAASAQEGATTGMIGGAATGAIVGGPVGAGVGAVVGAVAGSALERPPEKVITYVQQQPVQQSVVVQQPIVVGKPLPRDVVLMPVAEDPRYSYTIVNDQRVIVDPKTYTVVQVLQ</sequence>
<evidence type="ECO:0008006" key="4">
    <source>
        <dbReference type="Google" id="ProtNLM"/>
    </source>
</evidence>
<dbReference type="AlphaFoldDB" id="A0A7W8UIV4"/>
<keyword evidence="1" id="KW-0732">Signal</keyword>
<dbReference type="Proteomes" id="UP000585507">
    <property type="component" value="Unassembled WGS sequence"/>
</dbReference>
<dbReference type="InterPro" id="IPR009642">
    <property type="entry name" value="DUF1236"/>
</dbReference>
<protein>
    <recommendedName>
        <fullName evidence="4">DUF1236 domain-containing protein</fullName>
    </recommendedName>
</protein>
<reference evidence="2 3" key="1">
    <citation type="submission" date="2020-08" db="EMBL/GenBank/DDBJ databases">
        <title>Genomic Encyclopedia of Type Strains, Phase IV (KMG-V): Genome sequencing to study the core and pangenomes of soil and plant-associated prokaryotes.</title>
        <authorList>
            <person name="Whitman W."/>
        </authorList>
    </citation>
    <scope>NUCLEOTIDE SEQUENCE [LARGE SCALE GENOMIC DNA]</scope>
    <source>
        <strain evidence="2 3">SEMIA 4084</strain>
    </source>
</reference>
<proteinExistence type="predicted"/>
<feature type="chain" id="PRO_5031012200" description="DUF1236 domain-containing protein" evidence="1">
    <location>
        <begin position="23"/>
        <end position="131"/>
    </location>
</feature>
<organism evidence="2 3">
    <name type="scientific">Rhizobium giardinii</name>
    <dbReference type="NCBI Taxonomy" id="56731"/>
    <lineage>
        <taxon>Bacteria</taxon>
        <taxon>Pseudomonadati</taxon>
        <taxon>Pseudomonadota</taxon>
        <taxon>Alphaproteobacteria</taxon>
        <taxon>Hyphomicrobiales</taxon>
        <taxon>Rhizobiaceae</taxon>
        <taxon>Rhizobium/Agrobacterium group</taxon>
        <taxon>Rhizobium</taxon>
    </lineage>
</organism>
<accession>A0A7W8UIV4</accession>
<evidence type="ECO:0000313" key="2">
    <source>
        <dbReference type="EMBL" id="MBB5539604.1"/>
    </source>
</evidence>
<keyword evidence="3" id="KW-1185">Reference proteome</keyword>
<dbReference type="RefSeq" id="WP_051108373.1">
    <property type="nucleotide sequence ID" value="NZ_JACHBK010000022.1"/>
</dbReference>
<evidence type="ECO:0000313" key="3">
    <source>
        <dbReference type="Proteomes" id="UP000585507"/>
    </source>
</evidence>
<dbReference type="EMBL" id="JACHBK010000022">
    <property type="protein sequence ID" value="MBB5539604.1"/>
    <property type="molecule type" value="Genomic_DNA"/>
</dbReference>
<gene>
    <name evidence="2" type="ORF">GGD55_006354</name>
</gene>
<feature type="signal peptide" evidence="1">
    <location>
        <begin position="1"/>
        <end position="22"/>
    </location>
</feature>
<name>A0A7W8UIV4_9HYPH</name>
<dbReference type="Pfam" id="PF06823">
    <property type="entry name" value="DUF1236"/>
    <property type="match status" value="1"/>
</dbReference>